<dbReference type="Proteomes" id="UP000324748">
    <property type="component" value="Unassembled WGS sequence"/>
</dbReference>
<evidence type="ECO:0000313" key="3">
    <source>
        <dbReference type="Proteomes" id="UP000324748"/>
    </source>
</evidence>
<sequence>MSQSEVELLENYLPLLKLCRMMLNKLCSPASNEPQLILRIRTEGLREMYYETEAIEDDIRKLLILSCDSAVKKAVVRVRDYPRGLQIPPHLHSNPLTEFLEQSDAGDPALIQNSLEWCEMWTDQFTTAIHNFSRGPSFLFNSDESLSPDSDSPFDYDDDSSDEEEEEEEDDGEDDGDDDDSGDGDAWRFHLG</sequence>
<gene>
    <name evidence="2" type="ORF">PGT21_024518</name>
</gene>
<organism evidence="2 3">
    <name type="scientific">Puccinia graminis f. sp. tritici</name>
    <dbReference type="NCBI Taxonomy" id="56615"/>
    <lineage>
        <taxon>Eukaryota</taxon>
        <taxon>Fungi</taxon>
        <taxon>Dikarya</taxon>
        <taxon>Basidiomycota</taxon>
        <taxon>Pucciniomycotina</taxon>
        <taxon>Pucciniomycetes</taxon>
        <taxon>Pucciniales</taxon>
        <taxon>Pucciniaceae</taxon>
        <taxon>Puccinia</taxon>
    </lineage>
</organism>
<feature type="compositionally biased region" description="Acidic residues" evidence="1">
    <location>
        <begin position="152"/>
        <end position="183"/>
    </location>
</feature>
<dbReference type="AlphaFoldDB" id="A0A5B0MFL0"/>
<dbReference type="PANTHER" id="PTHR33069:SF3">
    <property type="entry name" value="DYNEIN HEAVY CHAIN TAIL DOMAIN-CONTAINING PROTEIN"/>
    <property type="match status" value="1"/>
</dbReference>
<name>A0A5B0MFL0_PUCGR</name>
<feature type="region of interest" description="Disordered" evidence="1">
    <location>
        <begin position="141"/>
        <end position="192"/>
    </location>
</feature>
<protein>
    <submittedName>
        <fullName evidence="2">Uncharacterized protein</fullName>
    </submittedName>
</protein>
<evidence type="ECO:0000313" key="2">
    <source>
        <dbReference type="EMBL" id="KAA1074909.1"/>
    </source>
</evidence>
<proteinExistence type="predicted"/>
<evidence type="ECO:0000256" key="1">
    <source>
        <dbReference type="SAM" id="MobiDB-lite"/>
    </source>
</evidence>
<dbReference type="EMBL" id="VSWC01000157">
    <property type="protein sequence ID" value="KAA1074909.1"/>
    <property type="molecule type" value="Genomic_DNA"/>
</dbReference>
<dbReference type="PANTHER" id="PTHR33069">
    <property type="entry name" value="CHROMOSOME 7, WHOLE GENOME SHOTGUN SEQUENCE-RELATED"/>
    <property type="match status" value="1"/>
</dbReference>
<reference evidence="2 3" key="1">
    <citation type="submission" date="2019-05" db="EMBL/GenBank/DDBJ databases">
        <title>Emergence of the Ug99 lineage of the wheat stem rust pathogen through somatic hybridization.</title>
        <authorList>
            <person name="Li F."/>
            <person name="Upadhyaya N.M."/>
            <person name="Sperschneider J."/>
            <person name="Matny O."/>
            <person name="Nguyen-Phuc H."/>
            <person name="Mago R."/>
            <person name="Raley C."/>
            <person name="Miller M.E."/>
            <person name="Silverstein K.A.T."/>
            <person name="Henningsen E."/>
            <person name="Hirsch C.D."/>
            <person name="Visser B."/>
            <person name="Pretorius Z.A."/>
            <person name="Steffenson B.J."/>
            <person name="Schwessinger B."/>
            <person name="Dodds P.N."/>
            <person name="Figueroa M."/>
        </authorList>
    </citation>
    <scope>NUCLEOTIDE SEQUENCE [LARGE SCALE GENOMIC DNA]</scope>
    <source>
        <strain evidence="2">21-0</strain>
    </source>
</reference>
<keyword evidence="3" id="KW-1185">Reference proteome</keyword>
<accession>A0A5B0MFL0</accession>
<comment type="caution">
    <text evidence="2">The sequence shown here is derived from an EMBL/GenBank/DDBJ whole genome shotgun (WGS) entry which is preliminary data.</text>
</comment>
<feature type="compositionally biased region" description="Low complexity" evidence="1">
    <location>
        <begin position="142"/>
        <end position="151"/>
    </location>
</feature>